<name>A0AAV4XUN6_CAEEX</name>
<dbReference type="AlphaFoldDB" id="A0AAV4XUN6"/>
<dbReference type="SUPFAM" id="SSF49599">
    <property type="entry name" value="TRAF domain-like"/>
    <property type="match status" value="1"/>
</dbReference>
<keyword evidence="2" id="KW-1185">Reference proteome</keyword>
<organism evidence="1 2">
    <name type="scientific">Caerostris extrusa</name>
    <name type="common">Bark spider</name>
    <name type="synonym">Caerostris bankana</name>
    <dbReference type="NCBI Taxonomy" id="172846"/>
    <lineage>
        <taxon>Eukaryota</taxon>
        <taxon>Metazoa</taxon>
        <taxon>Ecdysozoa</taxon>
        <taxon>Arthropoda</taxon>
        <taxon>Chelicerata</taxon>
        <taxon>Arachnida</taxon>
        <taxon>Araneae</taxon>
        <taxon>Araneomorphae</taxon>
        <taxon>Entelegynae</taxon>
        <taxon>Araneoidea</taxon>
        <taxon>Araneidae</taxon>
        <taxon>Caerostris</taxon>
    </lineage>
</organism>
<sequence>MSKLNIVLYAFEENDEYFKIHILSDDSGGRTAFVRCKVSLLNSKGNVIITLEDKQIFNKCPRHIWNFPNFITGKMLNLDQSPSGVFHLSFKLAVSLNVDSQEEQNAFDFYENLDIPGNQNSFEQ</sequence>
<evidence type="ECO:0000313" key="1">
    <source>
        <dbReference type="EMBL" id="GIY98771.1"/>
    </source>
</evidence>
<dbReference type="Proteomes" id="UP001054945">
    <property type="component" value="Unassembled WGS sequence"/>
</dbReference>
<comment type="caution">
    <text evidence="1">The sequence shown here is derived from an EMBL/GenBank/DDBJ whole genome shotgun (WGS) entry which is preliminary data.</text>
</comment>
<protein>
    <submittedName>
        <fullName evidence="1">Uncharacterized protein</fullName>
    </submittedName>
</protein>
<gene>
    <name evidence="1" type="ORF">CEXT_759221</name>
</gene>
<accession>A0AAV4XUN6</accession>
<dbReference type="EMBL" id="BPLR01018335">
    <property type="protein sequence ID" value="GIY98771.1"/>
    <property type="molecule type" value="Genomic_DNA"/>
</dbReference>
<proteinExistence type="predicted"/>
<reference evidence="1 2" key="1">
    <citation type="submission" date="2021-06" db="EMBL/GenBank/DDBJ databases">
        <title>Caerostris extrusa draft genome.</title>
        <authorList>
            <person name="Kono N."/>
            <person name="Arakawa K."/>
        </authorList>
    </citation>
    <scope>NUCLEOTIDE SEQUENCE [LARGE SCALE GENOMIC DNA]</scope>
</reference>
<evidence type="ECO:0000313" key="2">
    <source>
        <dbReference type="Proteomes" id="UP001054945"/>
    </source>
</evidence>